<accession>A0A1F5EKJ9</accession>
<protein>
    <recommendedName>
        <fullName evidence="3">50S ribosomal protein L7/L12</fullName>
    </recommendedName>
</protein>
<dbReference type="EMBL" id="MEZV01000007">
    <property type="protein sequence ID" value="OGD67860.1"/>
    <property type="molecule type" value="Genomic_DNA"/>
</dbReference>
<name>A0A1F5EKJ9_9BACT</name>
<sequence length="149" mass="16849">MESNISRIKHLLFAENFKSQLKEREIKDGETEVVEGVFDGENMIDRSSKKYLVPANYASKSKLVCGDVLKLTMPKDGPFIFKQIGPVERRNTVGVLDEADGKYYVVVDNKKYNVLLASITYFKAKVGDKLAVILPKDENCDWTAIENII</sequence>
<proteinExistence type="predicted"/>
<gene>
    <name evidence="1" type="ORF">A3F08_01190</name>
</gene>
<comment type="caution">
    <text evidence="1">The sequence shown here is derived from an EMBL/GenBank/DDBJ whole genome shotgun (WGS) entry which is preliminary data.</text>
</comment>
<dbReference type="STRING" id="1797469.A3F08_01190"/>
<evidence type="ECO:0000313" key="2">
    <source>
        <dbReference type="Proteomes" id="UP000176451"/>
    </source>
</evidence>
<organism evidence="1 2">
    <name type="scientific">Candidatus Berkelbacteria bacterium RIFCSPHIGHO2_12_FULL_36_9</name>
    <dbReference type="NCBI Taxonomy" id="1797469"/>
    <lineage>
        <taxon>Bacteria</taxon>
        <taxon>Candidatus Berkelbacteria</taxon>
    </lineage>
</organism>
<evidence type="ECO:0008006" key="3">
    <source>
        <dbReference type="Google" id="ProtNLM"/>
    </source>
</evidence>
<dbReference type="Proteomes" id="UP000176451">
    <property type="component" value="Unassembled WGS sequence"/>
</dbReference>
<dbReference type="AlphaFoldDB" id="A0A1F5EKJ9"/>
<evidence type="ECO:0000313" key="1">
    <source>
        <dbReference type="EMBL" id="OGD67860.1"/>
    </source>
</evidence>
<reference evidence="1 2" key="1">
    <citation type="journal article" date="2016" name="Nat. Commun.">
        <title>Thousands of microbial genomes shed light on interconnected biogeochemical processes in an aquifer system.</title>
        <authorList>
            <person name="Anantharaman K."/>
            <person name="Brown C.T."/>
            <person name="Hug L.A."/>
            <person name="Sharon I."/>
            <person name="Castelle C.J."/>
            <person name="Probst A.J."/>
            <person name="Thomas B.C."/>
            <person name="Singh A."/>
            <person name="Wilkins M.J."/>
            <person name="Karaoz U."/>
            <person name="Brodie E.L."/>
            <person name="Williams K.H."/>
            <person name="Hubbard S.S."/>
            <person name="Banfield J.F."/>
        </authorList>
    </citation>
    <scope>NUCLEOTIDE SEQUENCE [LARGE SCALE GENOMIC DNA]</scope>
</reference>